<evidence type="ECO:0000259" key="1">
    <source>
        <dbReference type="Pfam" id="PF13468"/>
    </source>
</evidence>
<gene>
    <name evidence="2" type="ORF">BP5553_04670</name>
</gene>
<dbReference type="Gene3D" id="3.10.180.10">
    <property type="entry name" value="2,3-Dihydroxybiphenyl 1,2-Dioxygenase, domain 1"/>
    <property type="match status" value="1"/>
</dbReference>
<reference evidence="2 3" key="1">
    <citation type="journal article" date="2018" name="IMA Fungus">
        <title>IMA Genome-F 9: Draft genome sequence of Annulohypoxylon stygium, Aspergillus mulundensis, Berkeleyomyces basicola (syn. Thielaviopsis basicola), Ceratocystis smalleyi, two Cercospora beticola strains, Coleophoma cylindrospora, Fusarium fracticaudum, Phialophora cf. hyalina, and Morchella septimelata.</title>
        <authorList>
            <person name="Wingfield B.D."/>
            <person name="Bills G.F."/>
            <person name="Dong Y."/>
            <person name="Huang W."/>
            <person name="Nel W.J."/>
            <person name="Swalarsk-Parry B.S."/>
            <person name="Vaghefi N."/>
            <person name="Wilken P.M."/>
            <person name="An Z."/>
            <person name="de Beer Z.W."/>
            <person name="De Vos L."/>
            <person name="Chen L."/>
            <person name="Duong T.A."/>
            <person name="Gao Y."/>
            <person name="Hammerbacher A."/>
            <person name="Kikkert J.R."/>
            <person name="Li Y."/>
            <person name="Li H."/>
            <person name="Li K."/>
            <person name="Li Q."/>
            <person name="Liu X."/>
            <person name="Ma X."/>
            <person name="Naidoo K."/>
            <person name="Pethybridge S.J."/>
            <person name="Sun J."/>
            <person name="Steenkamp E.T."/>
            <person name="van der Nest M.A."/>
            <person name="van Wyk S."/>
            <person name="Wingfield M.J."/>
            <person name="Xiong C."/>
            <person name="Yue Q."/>
            <person name="Zhang X."/>
        </authorList>
    </citation>
    <scope>NUCLEOTIDE SEQUENCE [LARGE SCALE GENOMIC DNA]</scope>
    <source>
        <strain evidence="2 3">BP 5553</strain>
    </source>
</reference>
<dbReference type="PANTHER" id="PTHR40265:SF1">
    <property type="entry name" value="GLYOXALASE-LIKE DOMAIN-CONTAINING PROTEIN"/>
    <property type="match status" value="1"/>
</dbReference>
<organism evidence="2 3">
    <name type="scientific">Venustampulla echinocandica</name>
    <dbReference type="NCBI Taxonomy" id="2656787"/>
    <lineage>
        <taxon>Eukaryota</taxon>
        <taxon>Fungi</taxon>
        <taxon>Dikarya</taxon>
        <taxon>Ascomycota</taxon>
        <taxon>Pezizomycotina</taxon>
        <taxon>Leotiomycetes</taxon>
        <taxon>Helotiales</taxon>
        <taxon>Pleuroascaceae</taxon>
        <taxon>Venustampulla</taxon>
    </lineage>
</organism>
<evidence type="ECO:0000313" key="3">
    <source>
        <dbReference type="Proteomes" id="UP000254866"/>
    </source>
</evidence>
<keyword evidence="3" id="KW-1185">Reference proteome</keyword>
<protein>
    <recommendedName>
        <fullName evidence="1">Glyoxalase-like domain-containing protein</fullName>
    </recommendedName>
</protein>
<feature type="domain" description="Glyoxalase-like" evidence="1">
    <location>
        <begin position="5"/>
        <end position="198"/>
    </location>
</feature>
<dbReference type="Pfam" id="PF13468">
    <property type="entry name" value="Glyoxalase_3"/>
    <property type="match status" value="1"/>
</dbReference>
<dbReference type="EMBL" id="NPIC01000003">
    <property type="protein sequence ID" value="RDL37237.1"/>
    <property type="molecule type" value="Genomic_DNA"/>
</dbReference>
<dbReference type="AlphaFoldDB" id="A0A370TNY3"/>
<dbReference type="OrthoDB" id="408973at2759"/>
<name>A0A370TNY3_9HELO</name>
<dbReference type="GeneID" id="43597519"/>
<proteinExistence type="predicted"/>
<dbReference type="InterPro" id="IPR029068">
    <property type="entry name" value="Glyas_Bleomycin-R_OHBP_Dase"/>
</dbReference>
<dbReference type="PANTHER" id="PTHR40265">
    <property type="entry name" value="BLL2707 PROTEIN"/>
    <property type="match status" value="1"/>
</dbReference>
<sequence>MATHLDHVIILVSPSTLSSLPPFLTENFTITPGGRHVDNLTENKLICFRDGSYIELIAFITPSEEERAKHWWGKKKEGGIIDFAFTTKATTGEDVSKHHKDLQARLLDSGSKAGYELPRPGGRKRESDGQDIKWHVTFPAVGSSSSASSYQRGLLPFFCHDVTPRSLRAPVAEENVTHPCGAEGIKGLTAYVTEERVVELTKDYGVILDVDDLADGLESLYGGKGGAREPVKISVKAPKKGEEALRSEIEDRGGLVLGDLVFWGHSRKAGDDGLRRIDVGDGNISLGGLFLDLSAPDDI</sequence>
<dbReference type="Proteomes" id="UP000254866">
    <property type="component" value="Unassembled WGS sequence"/>
</dbReference>
<comment type="caution">
    <text evidence="2">The sequence shown here is derived from an EMBL/GenBank/DDBJ whole genome shotgun (WGS) entry which is preliminary data.</text>
</comment>
<evidence type="ECO:0000313" key="2">
    <source>
        <dbReference type="EMBL" id="RDL37237.1"/>
    </source>
</evidence>
<accession>A0A370TNY3</accession>
<dbReference type="RefSeq" id="XP_031869893.1">
    <property type="nucleotide sequence ID" value="XM_032013293.1"/>
</dbReference>
<dbReference type="InterPro" id="IPR025870">
    <property type="entry name" value="Glyoxalase-like_dom"/>
</dbReference>